<protein>
    <submittedName>
        <fullName evidence="11">HAMP domain-containing methyl-accepting chemotaxis protein</fullName>
    </submittedName>
</protein>
<comment type="similarity">
    <text evidence="5">Belongs to the methyl-accepting chemotaxis (MCP) protein family.</text>
</comment>
<evidence type="ECO:0000259" key="9">
    <source>
        <dbReference type="PROSITE" id="PS50111"/>
    </source>
</evidence>
<comment type="caution">
    <text evidence="11">The sequence shown here is derived from an EMBL/GenBank/DDBJ whole genome shotgun (WGS) entry which is preliminary data.</text>
</comment>
<dbReference type="GO" id="GO:0007165">
    <property type="term" value="P:signal transduction"/>
    <property type="evidence" value="ECO:0007669"/>
    <property type="project" value="UniProtKB-KW"/>
</dbReference>
<keyword evidence="8" id="KW-0812">Transmembrane</keyword>
<dbReference type="PANTHER" id="PTHR32089:SF112">
    <property type="entry name" value="LYSOZYME-LIKE PROTEIN-RELATED"/>
    <property type="match status" value="1"/>
</dbReference>
<evidence type="ECO:0000259" key="10">
    <source>
        <dbReference type="PROSITE" id="PS50885"/>
    </source>
</evidence>
<feature type="coiled-coil region" evidence="7">
    <location>
        <begin position="154"/>
        <end position="181"/>
    </location>
</feature>
<evidence type="ECO:0000256" key="2">
    <source>
        <dbReference type="ARBA" id="ARBA00022475"/>
    </source>
</evidence>
<keyword evidence="2" id="KW-1003">Cell membrane</keyword>
<dbReference type="CDD" id="cd11386">
    <property type="entry name" value="MCP_signal"/>
    <property type="match status" value="1"/>
</dbReference>
<evidence type="ECO:0000313" key="12">
    <source>
        <dbReference type="Proteomes" id="UP001431131"/>
    </source>
</evidence>
<comment type="subcellular location">
    <subcellularLocation>
        <location evidence="1">Cell membrane</location>
    </subcellularLocation>
</comment>
<evidence type="ECO:0000256" key="5">
    <source>
        <dbReference type="ARBA" id="ARBA00029447"/>
    </source>
</evidence>
<dbReference type="Pfam" id="PF00015">
    <property type="entry name" value="MCPsignal"/>
    <property type="match status" value="1"/>
</dbReference>
<sequence length="586" mass="65861">MFRNRVGNMKDTNLNRKRFRFSKWEDIPLVKKLFITFSITIGCFILSTGIVAIYSYLVLTDIETVKTRGDQAVQTTEIGSLIQAKDIRIADYITFLQDKDVKEYRKIRNKLNLSIDKIEQEMTSKELIQRITKLKQNNDKIDDIFIGTITPAVVRMDEQIYTDARKEISELREKNVTILDQIRNDVNKESYIAVNTAQEKMISLIVILVLGILLSSIISGFILYFVTRSINRNLNDVVNLATSIAEGNLISNELTYSGVDEIGQLTKIMNHMRNSLYHIVTSVHNVSENVSQQSELVRYSIKELEQGSEQITSMMDQLSSGAEEQAEVSNDICQTLDEFTEKIAQAAKKGDELHKSSQYVLEVTNKGYSSMSESINEMEEIYIKIKKAFERVKELESKSKDITKLIEVIKAIATQTNLLALNAAIEAARAGESGKGFSVVADEVRKLANESEASIKEITNIVVGIQQEAKEVSQNLREGYKQVAIGTKKVEGTGKNFAVIKHEIELITNTIENISIIINTINANGTQINESINDISGTTQTFTFGALQSVSSVQEQHAELEKVSNNVDRMVDNTTELSNLIKHFVI</sequence>
<feature type="transmembrane region" description="Helical" evidence="8">
    <location>
        <begin position="204"/>
        <end position="226"/>
    </location>
</feature>
<dbReference type="PANTHER" id="PTHR32089">
    <property type="entry name" value="METHYL-ACCEPTING CHEMOTAXIS PROTEIN MCPB"/>
    <property type="match status" value="1"/>
</dbReference>
<gene>
    <name evidence="11" type="ORF">MJG50_06315</name>
</gene>
<dbReference type="Pfam" id="PF00672">
    <property type="entry name" value="HAMP"/>
    <property type="match status" value="1"/>
</dbReference>
<dbReference type="PROSITE" id="PS50885">
    <property type="entry name" value="HAMP"/>
    <property type="match status" value="1"/>
</dbReference>
<evidence type="ECO:0000256" key="3">
    <source>
        <dbReference type="ARBA" id="ARBA00023136"/>
    </source>
</evidence>
<dbReference type="SMART" id="SM00304">
    <property type="entry name" value="HAMP"/>
    <property type="match status" value="1"/>
</dbReference>
<evidence type="ECO:0000256" key="6">
    <source>
        <dbReference type="PROSITE-ProRule" id="PRU00284"/>
    </source>
</evidence>
<organism evidence="11 12">
    <name type="scientific">Fredinandcohnia quinoae</name>
    <dbReference type="NCBI Taxonomy" id="2918902"/>
    <lineage>
        <taxon>Bacteria</taxon>
        <taxon>Bacillati</taxon>
        <taxon>Bacillota</taxon>
        <taxon>Bacilli</taxon>
        <taxon>Bacillales</taxon>
        <taxon>Bacillaceae</taxon>
        <taxon>Fredinandcohnia</taxon>
    </lineage>
</organism>
<dbReference type="GO" id="GO:0005886">
    <property type="term" value="C:plasma membrane"/>
    <property type="evidence" value="ECO:0007669"/>
    <property type="project" value="UniProtKB-SubCell"/>
</dbReference>
<feature type="domain" description="Methyl-accepting transducer" evidence="9">
    <location>
        <begin position="300"/>
        <end position="536"/>
    </location>
</feature>
<dbReference type="Proteomes" id="UP001431131">
    <property type="component" value="Unassembled WGS sequence"/>
</dbReference>
<dbReference type="EMBL" id="JAKTTI010000006">
    <property type="protein sequence ID" value="MCH1624935.1"/>
    <property type="molecule type" value="Genomic_DNA"/>
</dbReference>
<keyword evidence="12" id="KW-1185">Reference proteome</keyword>
<evidence type="ECO:0000256" key="7">
    <source>
        <dbReference type="SAM" id="Coils"/>
    </source>
</evidence>
<evidence type="ECO:0000313" key="11">
    <source>
        <dbReference type="EMBL" id="MCH1624935.1"/>
    </source>
</evidence>
<dbReference type="RefSeq" id="WP_240253764.1">
    <property type="nucleotide sequence ID" value="NZ_JAKTTI010000006.1"/>
</dbReference>
<feature type="transmembrane region" description="Helical" evidence="8">
    <location>
        <begin position="33"/>
        <end position="59"/>
    </location>
</feature>
<dbReference type="InterPro" id="IPR004089">
    <property type="entry name" value="MCPsignal_dom"/>
</dbReference>
<accession>A0AAW5E0X6</accession>
<name>A0AAW5E0X6_9BACI</name>
<evidence type="ECO:0000256" key="4">
    <source>
        <dbReference type="ARBA" id="ARBA00023224"/>
    </source>
</evidence>
<keyword evidence="3 8" id="KW-0472">Membrane</keyword>
<keyword evidence="8" id="KW-1133">Transmembrane helix</keyword>
<dbReference type="SUPFAM" id="SSF58104">
    <property type="entry name" value="Methyl-accepting chemotaxis protein (MCP) signaling domain"/>
    <property type="match status" value="1"/>
</dbReference>
<dbReference type="Gene3D" id="1.10.287.950">
    <property type="entry name" value="Methyl-accepting chemotaxis protein"/>
    <property type="match status" value="1"/>
</dbReference>
<feature type="coiled-coil region" evidence="7">
    <location>
        <begin position="378"/>
        <end position="405"/>
    </location>
</feature>
<dbReference type="InterPro" id="IPR003660">
    <property type="entry name" value="HAMP_dom"/>
</dbReference>
<keyword evidence="7" id="KW-0175">Coiled coil</keyword>
<dbReference type="SMART" id="SM00283">
    <property type="entry name" value="MA"/>
    <property type="match status" value="1"/>
</dbReference>
<proteinExistence type="inferred from homology"/>
<dbReference type="Gene3D" id="6.10.340.10">
    <property type="match status" value="1"/>
</dbReference>
<keyword evidence="4 6" id="KW-0807">Transducer</keyword>
<feature type="domain" description="HAMP" evidence="10">
    <location>
        <begin position="228"/>
        <end position="281"/>
    </location>
</feature>
<evidence type="ECO:0000256" key="1">
    <source>
        <dbReference type="ARBA" id="ARBA00004236"/>
    </source>
</evidence>
<evidence type="ECO:0000256" key="8">
    <source>
        <dbReference type="SAM" id="Phobius"/>
    </source>
</evidence>
<dbReference type="CDD" id="cd06225">
    <property type="entry name" value="HAMP"/>
    <property type="match status" value="1"/>
</dbReference>
<dbReference type="PROSITE" id="PS50111">
    <property type="entry name" value="CHEMOTAXIS_TRANSDUC_2"/>
    <property type="match status" value="1"/>
</dbReference>
<reference evidence="11" key="1">
    <citation type="submission" date="2022-02" db="EMBL/GenBank/DDBJ databases">
        <title>Fredinandcohnia quinoae sp. nov. isolated from Chenopodium quinoa seeds.</title>
        <authorList>
            <person name="Saati-Santamaria Z."/>
            <person name="Flores-Felix J.D."/>
            <person name="Igual J.M."/>
            <person name="Velazquez E."/>
            <person name="Garcia-Fraile P."/>
            <person name="Martinez-Molina E."/>
        </authorList>
    </citation>
    <scope>NUCLEOTIDE SEQUENCE</scope>
    <source>
        <strain evidence="11">SECRCQ15</strain>
    </source>
</reference>
<dbReference type="AlphaFoldDB" id="A0AAW5E0X6"/>